<comment type="caution">
    <text evidence="4">The sequence shown here is derived from an EMBL/GenBank/DDBJ whole genome shotgun (WGS) entry which is preliminary data.</text>
</comment>
<dbReference type="InterPro" id="IPR014784">
    <property type="entry name" value="Cu2_ascorb_mOase-like_C"/>
</dbReference>
<dbReference type="PANTHER" id="PTHR10157">
    <property type="entry name" value="DOPAMINE BETA HYDROXYLASE RELATED"/>
    <property type="match status" value="1"/>
</dbReference>
<feature type="signal peptide" evidence="2">
    <location>
        <begin position="1"/>
        <end position="27"/>
    </location>
</feature>
<protein>
    <recommendedName>
        <fullName evidence="3">Copper type II ascorbate-dependent monooxygenase C-terminal domain-containing protein</fullName>
    </recommendedName>
</protein>
<evidence type="ECO:0000256" key="2">
    <source>
        <dbReference type="SAM" id="SignalP"/>
    </source>
</evidence>
<dbReference type="Pfam" id="PF03712">
    <property type="entry name" value="Cu2_monoox_C"/>
    <property type="match status" value="1"/>
</dbReference>
<proteinExistence type="predicted"/>
<keyword evidence="2" id="KW-0732">Signal</keyword>
<gene>
    <name evidence="4" type="ORF">HUG17_9774</name>
</gene>
<evidence type="ECO:0000259" key="3">
    <source>
        <dbReference type="Pfam" id="PF03712"/>
    </source>
</evidence>
<reference evidence="4" key="2">
    <citation type="journal article" date="2021" name="World Allergy Organ. J.">
        <title>Chromosome-level assembly of Dermatophagoides farinae genome and transcriptome reveals two novel allergens Der f 37 and Der f 39.</title>
        <authorList>
            <person name="Chen J."/>
            <person name="Cai Z."/>
            <person name="Fan D."/>
            <person name="Hu J."/>
            <person name="Hou Y."/>
            <person name="He Y."/>
            <person name="Zhang Z."/>
            <person name="Zhao Z."/>
            <person name="Gao P."/>
            <person name="Hu W."/>
            <person name="Sun J."/>
            <person name="Li J."/>
            <person name="Ji K."/>
        </authorList>
    </citation>
    <scope>NUCLEOTIDE SEQUENCE</scope>
    <source>
        <strain evidence="4">JKM2019</strain>
    </source>
</reference>
<dbReference type="EMBL" id="SDOV01000003">
    <property type="protein sequence ID" value="KAH7643083.1"/>
    <property type="molecule type" value="Genomic_DNA"/>
</dbReference>
<dbReference type="GO" id="GO:0004500">
    <property type="term" value="F:dopamine beta-monooxygenase activity"/>
    <property type="evidence" value="ECO:0007669"/>
    <property type="project" value="InterPro"/>
</dbReference>
<feature type="chain" id="PRO_5039027922" description="Copper type II ascorbate-dependent monooxygenase C-terminal domain-containing protein" evidence="2">
    <location>
        <begin position="28"/>
        <end position="456"/>
    </location>
</feature>
<reference evidence="4" key="1">
    <citation type="submission" date="2020-06" db="EMBL/GenBank/DDBJ databases">
        <authorList>
            <person name="Ji K."/>
            <person name="Li J."/>
        </authorList>
    </citation>
    <scope>NUCLEOTIDE SEQUENCE</scope>
    <source>
        <strain evidence="4">JKM2019</strain>
        <tissue evidence="4">Whole body</tissue>
    </source>
</reference>
<keyword evidence="1" id="KW-1015">Disulfide bond</keyword>
<dbReference type="AlphaFoldDB" id="A0A9D4P316"/>
<dbReference type="PANTHER" id="PTHR10157:SF23">
    <property type="entry name" value="MOXD1 HOMOLOG 1"/>
    <property type="match status" value="1"/>
</dbReference>
<evidence type="ECO:0000256" key="1">
    <source>
        <dbReference type="ARBA" id="ARBA00023157"/>
    </source>
</evidence>
<evidence type="ECO:0000313" key="4">
    <source>
        <dbReference type="EMBL" id="KAH7643083.1"/>
    </source>
</evidence>
<dbReference type="Proteomes" id="UP000828236">
    <property type="component" value="Unassembled WGS sequence"/>
</dbReference>
<dbReference type="InterPro" id="IPR008977">
    <property type="entry name" value="PHM/PNGase_F_dom_sf"/>
</dbReference>
<dbReference type="Gene3D" id="2.60.120.230">
    <property type="match status" value="1"/>
</dbReference>
<dbReference type="SUPFAM" id="SSF49742">
    <property type="entry name" value="PHM/PNGase F"/>
    <property type="match status" value="1"/>
</dbReference>
<feature type="domain" description="Copper type II ascorbate-dependent monooxygenase C-terminal" evidence="3">
    <location>
        <begin position="203"/>
        <end position="355"/>
    </location>
</feature>
<name>A0A9D4P316_DERFA</name>
<organism evidence="4">
    <name type="scientific">Dermatophagoides farinae</name>
    <name type="common">American house dust mite</name>
    <dbReference type="NCBI Taxonomy" id="6954"/>
    <lineage>
        <taxon>Eukaryota</taxon>
        <taxon>Metazoa</taxon>
        <taxon>Ecdysozoa</taxon>
        <taxon>Arthropoda</taxon>
        <taxon>Chelicerata</taxon>
        <taxon>Arachnida</taxon>
        <taxon>Acari</taxon>
        <taxon>Acariformes</taxon>
        <taxon>Sarcoptiformes</taxon>
        <taxon>Astigmata</taxon>
        <taxon>Psoroptidia</taxon>
        <taxon>Analgoidea</taxon>
        <taxon>Pyroglyphidae</taxon>
        <taxon>Dermatophagoidinae</taxon>
        <taxon>Dermatophagoides</taxon>
    </lineage>
</organism>
<dbReference type="InterPro" id="IPR024548">
    <property type="entry name" value="Cu2_monoox_C"/>
</dbReference>
<accession>A0A9D4P316</accession>
<dbReference type="InterPro" id="IPR000945">
    <property type="entry name" value="DBH-like"/>
</dbReference>
<sequence length="456" mass="53194">MMMMKRTFTIIIPLLLTIIWSLQSIDTLEIWSVYFDETQELITTTTTTDDNNNTTNCLIRQIVSIPFDDNDQQIRYINEIRTYIENGDKILRMELILCDEIIDNDIDDDRMINEELIFMDKNETKYVCIQRLSTAKWPNLEHNQTLIQYPANVGLAFNHYRSMDSGKQTLLLMIEYLNDFYDQIIDHSGFDIYLLDETEITIEAGIIAIGIVPDSFFFIPPKLNHWSMKGVCNTNVCIQNQIDNEIRIVSVIAGTNHHYIDEMIVEIIDHQKRRRRQQIFSLNNNGGEQRTFEMLIESPIIKTTAMDKIIVECNYINTSNRTVKAGFDDENENCLVWLHHYPRIDGLDACLSTHSLATIMSLLDLNDLNVTLTRSNGIDLRIPDNNHGSKQMNLNEFLNEKDQNHNWNVDKLIRAKYNAMKGRQISSCGWNPMKIDLNRRRRRRDDDGGEQKKKLS</sequence>